<dbReference type="AlphaFoldDB" id="A0A7S1QZW1"/>
<feature type="coiled-coil region" evidence="6">
    <location>
        <begin position="313"/>
        <end position="348"/>
    </location>
</feature>
<reference evidence="8" key="1">
    <citation type="submission" date="2021-01" db="EMBL/GenBank/DDBJ databases">
        <authorList>
            <person name="Corre E."/>
            <person name="Pelletier E."/>
            <person name="Niang G."/>
            <person name="Scheremetjew M."/>
            <person name="Finn R."/>
            <person name="Kale V."/>
            <person name="Holt S."/>
            <person name="Cochrane G."/>
            <person name="Meng A."/>
            <person name="Brown T."/>
            <person name="Cohen L."/>
        </authorList>
    </citation>
    <scope>NUCLEOTIDE SEQUENCE</scope>
    <source>
        <strain evidence="8">CCAP 1951/1</strain>
    </source>
</reference>
<dbReference type="Gene3D" id="3.40.50.970">
    <property type="match status" value="1"/>
</dbReference>
<dbReference type="InterPro" id="IPR029061">
    <property type="entry name" value="THDP-binding"/>
</dbReference>
<evidence type="ECO:0000256" key="4">
    <source>
        <dbReference type="ARBA" id="ARBA00023317"/>
    </source>
</evidence>
<keyword evidence="6" id="KW-0175">Coiled coil</keyword>
<dbReference type="InterPro" id="IPR001017">
    <property type="entry name" value="DH_E1"/>
</dbReference>
<dbReference type="SUPFAM" id="SSF52518">
    <property type="entry name" value="Thiamin diphosphate-binding fold (THDP-binding)"/>
    <property type="match status" value="1"/>
</dbReference>
<dbReference type="CDD" id="cd02000">
    <property type="entry name" value="TPP_E1_PDC_ADC_BCADC"/>
    <property type="match status" value="1"/>
</dbReference>
<sequence length="382" mass="42992">MLRASVSRLGKSLTLPLAPKKEFIIHDGGKKDLPELRTEFTVDSDKLVEYFRTLLVYRRMETLCDQAYKAKKIRGFCHLYIGQEAIALGMTQTLDKDDQIVTGYRDHVWYCARGGQPKDVFAEMMGRQTGCSKGKGGSMHMYNEPGRFYGGNGIVGAQASLGTGLAWKHSLTNGKESPKNCAVALYGDGAANQGQLFECFNMASLFKIPCIYVCENNHFGMGTAEARASAHPKFYKRCEFIPGLRVDGMDLFAVMEGTRWAREWCLKGNGPVILEMDSYRYMGHSMSDPDSAYRTKDDVRKVRDERDCVVHLRKLILENNLKTEQELKAIEKEVKKEVEQQLVEAEKAPVTDAKELWTDIYAPGTKYEGGLKTPQGTVYQQI</sequence>
<evidence type="ECO:0000256" key="3">
    <source>
        <dbReference type="ARBA" id="ARBA00023052"/>
    </source>
</evidence>
<feature type="domain" description="Dehydrogenase E1 component" evidence="7">
    <location>
        <begin position="54"/>
        <end position="352"/>
    </location>
</feature>
<keyword evidence="2 5" id="KW-0560">Oxidoreductase</keyword>
<evidence type="ECO:0000256" key="6">
    <source>
        <dbReference type="SAM" id="Coils"/>
    </source>
</evidence>
<proteinExistence type="predicted"/>
<keyword evidence="4 5" id="KW-0670">Pyruvate</keyword>
<evidence type="ECO:0000313" key="8">
    <source>
        <dbReference type="EMBL" id="CAD9152890.1"/>
    </source>
</evidence>
<gene>
    <name evidence="8" type="ORF">NDES1114_LOCUS33827</name>
</gene>
<dbReference type="GO" id="GO:0006086">
    <property type="term" value="P:pyruvate decarboxylation to acetyl-CoA"/>
    <property type="evidence" value="ECO:0007669"/>
    <property type="project" value="InterPro"/>
</dbReference>
<evidence type="ECO:0000256" key="2">
    <source>
        <dbReference type="ARBA" id="ARBA00023002"/>
    </source>
</evidence>
<accession>A0A7S1QZW1</accession>
<dbReference type="InterPro" id="IPR050642">
    <property type="entry name" value="PDH_E1_Alpha_Subunit"/>
</dbReference>
<organism evidence="8">
    <name type="scientific">Neobodo designis</name>
    <name type="common">Flagellated protozoan</name>
    <name type="synonym">Bodo designis</name>
    <dbReference type="NCBI Taxonomy" id="312471"/>
    <lineage>
        <taxon>Eukaryota</taxon>
        <taxon>Discoba</taxon>
        <taxon>Euglenozoa</taxon>
        <taxon>Kinetoplastea</taxon>
        <taxon>Metakinetoplastina</taxon>
        <taxon>Neobodonida</taxon>
        <taxon>Neobodo</taxon>
    </lineage>
</organism>
<evidence type="ECO:0000256" key="5">
    <source>
        <dbReference type="RuleBase" id="RU361139"/>
    </source>
</evidence>
<comment type="catalytic activity">
    <reaction evidence="5">
        <text>N(6)-[(R)-lipoyl]-L-lysyl-[protein] + pyruvate + H(+) = N(6)-[(R)-S(8)-acetyldihydrolipoyl]-L-lysyl-[protein] + CO2</text>
        <dbReference type="Rhea" id="RHEA:19189"/>
        <dbReference type="Rhea" id="RHEA-COMP:10474"/>
        <dbReference type="Rhea" id="RHEA-COMP:10478"/>
        <dbReference type="ChEBI" id="CHEBI:15361"/>
        <dbReference type="ChEBI" id="CHEBI:15378"/>
        <dbReference type="ChEBI" id="CHEBI:16526"/>
        <dbReference type="ChEBI" id="CHEBI:83099"/>
        <dbReference type="ChEBI" id="CHEBI:83111"/>
        <dbReference type="EC" id="1.2.4.1"/>
    </reaction>
</comment>
<dbReference type="Pfam" id="PF00676">
    <property type="entry name" value="E1_dh"/>
    <property type="match status" value="1"/>
</dbReference>
<dbReference type="FunFam" id="3.40.50.970:FF:000013">
    <property type="entry name" value="Pyruvate dehydrogenase E1 component subunit alpha"/>
    <property type="match status" value="1"/>
</dbReference>
<dbReference type="PANTHER" id="PTHR11516">
    <property type="entry name" value="PYRUVATE DEHYDROGENASE E1 COMPONENT, ALPHA SUBUNIT BACTERIAL AND ORGANELLAR"/>
    <property type="match status" value="1"/>
</dbReference>
<comment type="cofactor">
    <cofactor evidence="1 5">
        <name>thiamine diphosphate</name>
        <dbReference type="ChEBI" id="CHEBI:58937"/>
    </cofactor>
</comment>
<keyword evidence="3 5" id="KW-0786">Thiamine pyrophosphate</keyword>
<dbReference type="PANTHER" id="PTHR11516:SF60">
    <property type="entry name" value="PYRUVATE DEHYDROGENASE E1 COMPONENT SUBUNIT ALPHA"/>
    <property type="match status" value="1"/>
</dbReference>
<protein>
    <recommendedName>
        <fullName evidence="5">Pyruvate dehydrogenase E1 component subunit alpha</fullName>
        <ecNumber evidence="5">1.2.4.1</ecNumber>
    </recommendedName>
</protein>
<dbReference type="InterPro" id="IPR017597">
    <property type="entry name" value="Pyrv_DH_E1_asu_subgrp-y"/>
</dbReference>
<comment type="function">
    <text evidence="5">The pyruvate dehydrogenase complex catalyzes the overall conversion of pyruvate to acetyl-CoA and CO(2).</text>
</comment>
<dbReference type="NCBIfam" id="TIGR03182">
    <property type="entry name" value="PDH_E1_alph_y"/>
    <property type="match status" value="1"/>
</dbReference>
<evidence type="ECO:0000259" key="7">
    <source>
        <dbReference type="Pfam" id="PF00676"/>
    </source>
</evidence>
<dbReference type="EC" id="1.2.4.1" evidence="5"/>
<dbReference type="EMBL" id="HBGF01050505">
    <property type="protein sequence ID" value="CAD9152890.1"/>
    <property type="molecule type" value="Transcribed_RNA"/>
</dbReference>
<evidence type="ECO:0000256" key="1">
    <source>
        <dbReference type="ARBA" id="ARBA00001964"/>
    </source>
</evidence>
<name>A0A7S1QZW1_NEODS</name>
<dbReference type="GO" id="GO:0004739">
    <property type="term" value="F:pyruvate dehydrogenase (acetyl-transferring) activity"/>
    <property type="evidence" value="ECO:0007669"/>
    <property type="project" value="UniProtKB-UniRule"/>
</dbReference>